<dbReference type="Proteomes" id="UP001202674">
    <property type="component" value="Unassembled WGS sequence"/>
</dbReference>
<keyword evidence="2" id="KW-0489">Methyltransferase</keyword>
<evidence type="ECO:0000259" key="1">
    <source>
        <dbReference type="Pfam" id="PF08242"/>
    </source>
</evidence>
<dbReference type="PANTHER" id="PTHR43861:SF1">
    <property type="entry name" value="TRANS-ACONITATE 2-METHYLTRANSFERASE"/>
    <property type="match status" value="1"/>
</dbReference>
<dbReference type="RefSeq" id="WP_250598606.1">
    <property type="nucleotide sequence ID" value="NZ_JAKRVY010000014.1"/>
</dbReference>
<dbReference type="SUPFAM" id="SSF53335">
    <property type="entry name" value="S-adenosyl-L-methionine-dependent methyltransferases"/>
    <property type="match status" value="1"/>
</dbReference>
<protein>
    <submittedName>
        <fullName evidence="2">Methyltransferase domain-containing protein</fullName>
    </submittedName>
</protein>
<dbReference type="EMBL" id="JAKRVY010000014">
    <property type="protein sequence ID" value="MCL9815173.1"/>
    <property type="molecule type" value="Genomic_DNA"/>
</dbReference>
<keyword evidence="2" id="KW-0808">Transferase</keyword>
<accession>A0AAE3K6N2</accession>
<dbReference type="PANTHER" id="PTHR43861">
    <property type="entry name" value="TRANS-ACONITATE 2-METHYLTRANSFERASE-RELATED"/>
    <property type="match status" value="1"/>
</dbReference>
<evidence type="ECO:0000313" key="2">
    <source>
        <dbReference type="EMBL" id="MCL9815173.1"/>
    </source>
</evidence>
<dbReference type="GO" id="GO:0008168">
    <property type="term" value="F:methyltransferase activity"/>
    <property type="evidence" value="ECO:0007669"/>
    <property type="project" value="UniProtKB-KW"/>
</dbReference>
<name>A0AAE3K6N2_9EURY</name>
<gene>
    <name evidence="2" type="ORF">AArcSt11_16075</name>
</gene>
<comment type="caution">
    <text evidence="2">The sequence shown here is derived from an EMBL/GenBank/DDBJ whole genome shotgun (WGS) entry which is preliminary data.</text>
</comment>
<reference evidence="2 3" key="1">
    <citation type="journal article" date="2022" name="Syst. Appl. Microbiol.">
        <title>Natronocalculus amylovorans gen. nov., sp. nov., and Natranaeroarchaeum aerophilus sp. nov., dominant culturable amylolytic natronoarchaea from hypersaline soda lakes in southwestern Siberia.</title>
        <authorList>
            <person name="Sorokin D.Y."/>
            <person name="Elcheninov A.G."/>
            <person name="Khizhniak T.V."/>
            <person name="Koenen M."/>
            <person name="Bale N.J."/>
            <person name="Damste J.S.S."/>
            <person name="Kublanov I.V."/>
        </authorList>
    </citation>
    <scope>NUCLEOTIDE SEQUENCE [LARGE SCALE GENOMIC DNA]</scope>
    <source>
        <strain evidence="2 3">AArc-St1-1</strain>
    </source>
</reference>
<feature type="domain" description="Methyltransferase type 12" evidence="1">
    <location>
        <begin position="59"/>
        <end position="153"/>
    </location>
</feature>
<dbReference type="CDD" id="cd02440">
    <property type="entry name" value="AdoMet_MTases"/>
    <property type="match status" value="1"/>
</dbReference>
<dbReference type="GO" id="GO:0032259">
    <property type="term" value="P:methylation"/>
    <property type="evidence" value="ECO:0007669"/>
    <property type="project" value="UniProtKB-KW"/>
</dbReference>
<dbReference type="AlphaFoldDB" id="A0AAE3K6N2"/>
<keyword evidence="3" id="KW-1185">Reference proteome</keyword>
<dbReference type="Pfam" id="PF08242">
    <property type="entry name" value="Methyltransf_12"/>
    <property type="match status" value="1"/>
</dbReference>
<organism evidence="2 3">
    <name type="scientific">Natranaeroarchaeum aerophilus</name>
    <dbReference type="NCBI Taxonomy" id="2917711"/>
    <lineage>
        <taxon>Archaea</taxon>
        <taxon>Methanobacteriati</taxon>
        <taxon>Methanobacteriota</taxon>
        <taxon>Stenosarchaea group</taxon>
        <taxon>Halobacteria</taxon>
        <taxon>Halobacteriales</taxon>
        <taxon>Natronoarchaeaceae</taxon>
        <taxon>Natranaeroarchaeum</taxon>
    </lineage>
</organism>
<proteinExistence type="predicted"/>
<dbReference type="InterPro" id="IPR013217">
    <property type="entry name" value="Methyltransf_12"/>
</dbReference>
<dbReference type="Gene3D" id="3.40.50.150">
    <property type="entry name" value="Vaccinia Virus protein VP39"/>
    <property type="match status" value="1"/>
</dbReference>
<evidence type="ECO:0000313" key="3">
    <source>
        <dbReference type="Proteomes" id="UP001202674"/>
    </source>
</evidence>
<sequence length="230" mass="25796">MTDIERQPDAEGEYREHLERSATVWDRWSDWYSMSEQDFEPIREDLIEKLGLEPGDRVLEIGCGPGVNFAPVLDEIGDEGQLVAIDYSPEMIAKANARVDENRWENVDIMRADATTADLGTGYDAALATLSMSVMPDVERTVRNVHDALTRDAPLGILDLQGFQSGPLRLGNPLLGRFLRWYANWNVDGDVRAAVDDVFGGYELLETHMLGTVYTLTARRTIRQSTDSCL</sequence>
<dbReference type="InterPro" id="IPR029063">
    <property type="entry name" value="SAM-dependent_MTases_sf"/>
</dbReference>